<evidence type="ECO:0008006" key="4">
    <source>
        <dbReference type="Google" id="ProtNLM"/>
    </source>
</evidence>
<organism evidence="2 3">
    <name type="scientific">Actinomyces capricornis</name>
    <dbReference type="NCBI Taxonomy" id="2755559"/>
    <lineage>
        <taxon>Bacteria</taxon>
        <taxon>Bacillati</taxon>
        <taxon>Actinomycetota</taxon>
        <taxon>Actinomycetes</taxon>
        <taxon>Actinomycetales</taxon>
        <taxon>Actinomycetaceae</taxon>
        <taxon>Actinomyces</taxon>
    </lineage>
</organism>
<dbReference type="RefSeq" id="WP_223906904.1">
    <property type="nucleotide sequence ID" value="NZ_AP025017.1"/>
</dbReference>
<evidence type="ECO:0000313" key="3">
    <source>
        <dbReference type="Proteomes" id="UP000824496"/>
    </source>
</evidence>
<gene>
    <name evidence="2" type="ORF">MANAM107_15080</name>
</gene>
<evidence type="ECO:0000313" key="2">
    <source>
        <dbReference type="EMBL" id="BDA64674.1"/>
    </source>
</evidence>
<feature type="signal peptide" evidence="1">
    <location>
        <begin position="1"/>
        <end position="31"/>
    </location>
</feature>
<dbReference type="EMBL" id="AP025017">
    <property type="protein sequence ID" value="BDA64674.1"/>
    <property type="molecule type" value="Genomic_DNA"/>
</dbReference>
<evidence type="ECO:0000256" key="1">
    <source>
        <dbReference type="SAM" id="SignalP"/>
    </source>
</evidence>
<dbReference type="Proteomes" id="UP000824496">
    <property type="component" value="Chromosome"/>
</dbReference>
<accession>A0ABN6K9I3</accession>
<name>A0ABN6K9I3_9ACTO</name>
<feature type="chain" id="PRO_5045594188" description="Esterase" evidence="1">
    <location>
        <begin position="32"/>
        <end position="284"/>
    </location>
</feature>
<keyword evidence="1" id="KW-0732">Signal</keyword>
<protein>
    <recommendedName>
        <fullName evidence="4">Esterase</fullName>
    </recommendedName>
</protein>
<sequence>MTALISRRTVTHVMAPLVTAGVLLPGSGALAVEGGEKVTERFYPAARAPKKGLVVYLDGDGQELHDTDGASSTQGGLTGPGSVVEAARSRGYDVLSVRSPGSDLWWTDDTTDADGVPPVEGGFSRADKITHLTEAIDRARTERHANTETLWLVGYSGGSEFITGAFFPAYANSMSKGGFLVFGGGGVSGLRADSFSAASKQNLSLNWVTGLDDVPRDSPDQRDPFGKGYNGIDRARGGYDGYTAAGFQGRTHATWLPGYDHEEIASVFGDHLGAVLDAYRTSAQ</sequence>
<reference evidence="2 3" key="1">
    <citation type="submission" date="2021-08" db="EMBL/GenBank/DDBJ databases">
        <title>Whole genome sequence of novel Actinomyces species strain MAS-1.</title>
        <authorList>
            <person name="Saito M."/>
            <person name="Kuwahara N."/>
            <person name="Takizawa T."/>
            <person name="Gotouda H."/>
            <person name="Ochiai T."/>
        </authorList>
    </citation>
    <scope>NUCLEOTIDE SEQUENCE [LARGE SCALE GENOMIC DNA]</scope>
    <source>
        <strain evidence="2 3">MAS-1</strain>
    </source>
</reference>
<proteinExistence type="predicted"/>
<keyword evidence="3" id="KW-1185">Reference proteome</keyword>